<evidence type="ECO:0000313" key="1">
    <source>
        <dbReference type="EMBL" id="PKI43312.1"/>
    </source>
</evidence>
<evidence type="ECO:0000313" key="2">
    <source>
        <dbReference type="Proteomes" id="UP000233551"/>
    </source>
</evidence>
<proteinExistence type="predicted"/>
<dbReference type="EMBL" id="PGOL01003058">
    <property type="protein sequence ID" value="PKI43312.1"/>
    <property type="molecule type" value="Genomic_DNA"/>
</dbReference>
<gene>
    <name evidence="1" type="ORF">CRG98_036292</name>
</gene>
<keyword evidence="2" id="KW-1185">Reference proteome</keyword>
<organism evidence="1 2">
    <name type="scientific">Punica granatum</name>
    <name type="common">Pomegranate</name>
    <dbReference type="NCBI Taxonomy" id="22663"/>
    <lineage>
        <taxon>Eukaryota</taxon>
        <taxon>Viridiplantae</taxon>
        <taxon>Streptophyta</taxon>
        <taxon>Embryophyta</taxon>
        <taxon>Tracheophyta</taxon>
        <taxon>Spermatophyta</taxon>
        <taxon>Magnoliopsida</taxon>
        <taxon>eudicotyledons</taxon>
        <taxon>Gunneridae</taxon>
        <taxon>Pentapetalae</taxon>
        <taxon>rosids</taxon>
        <taxon>malvids</taxon>
        <taxon>Myrtales</taxon>
        <taxon>Lythraceae</taxon>
        <taxon>Punica</taxon>
    </lineage>
</organism>
<dbReference type="AlphaFoldDB" id="A0A2I0IH28"/>
<dbReference type="Proteomes" id="UP000233551">
    <property type="component" value="Unassembled WGS sequence"/>
</dbReference>
<accession>A0A2I0IH28</accession>
<sequence length="158" mass="17206">MGHIHCRWVIQVGKGETARESVGPDWGSWAWLGLGWACEKNELGRGPLAEGWSGSGAAAATAVVDPGRRDEGRNGRGRWLWTPPALRRGRYGTHRSLSGRNRGVFAISADFAEIAKIAIWGLSRPARIAGSRRGSWAAGERCPAYPVCPNLCFCFFLN</sequence>
<reference evidence="1 2" key="1">
    <citation type="submission" date="2017-11" db="EMBL/GenBank/DDBJ databases">
        <title>De-novo sequencing of pomegranate (Punica granatum L.) genome.</title>
        <authorList>
            <person name="Akparov Z."/>
            <person name="Amiraslanov A."/>
            <person name="Hajiyeva S."/>
            <person name="Abbasov M."/>
            <person name="Kaur K."/>
            <person name="Hamwieh A."/>
            <person name="Solovyev V."/>
            <person name="Salamov A."/>
            <person name="Braich B."/>
            <person name="Kosarev P."/>
            <person name="Mahmoud A."/>
            <person name="Hajiyev E."/>
            <person name="Babayeva S."/>
            <person name="Izzatullayeva V."/>
            <person name="Mammadov A."/>
            <person name="Mammadov A."/>
            <person name="Sharifova S."/>
            <person name="Ojaghi J."/>
            <person name="Eynullazada K."/>
            <person name="Bayramov B."/>
            <person name="Abdulazimova A."/>
            <person name="Shahmuradov I."/>
        </authorList>
    </citation>
    <scope>NUCLEOTIDE SEQUENCE [LARGE SCALE GENOMIC DNA]</scope>
    <source>
        <strain evidence="2">cv. AG2017</strain>
        <tissue evidence="1">Leaf</tissue>
    </source>
</reference>
<protein>
    <submittedName>
        <fullName evidence="1">Uncharacterized protein</fullName>
    </submittedName>
</protein>
<comment type="caution">
    <text evidence="1">The sequence shown here is derived from an EMBL/GenBank/DDBJ whole genome shotgun (WGS) entry which is preliminary data.</text>
</comment>
<name>A0A2I0IH28_PUNGR</name>